<dbReference type="Proteomes" id="UP001160148">
    <property type="component" value="Unassembled WGS sequence"/>
</dbReference>
<name>A0AAV0XZ78_9HEMI</name>
<sequence>MYTVLKQGVWTNIINDWFIKSCSISCNIIYKRCRVANDVNKAKHFIDFSGKCKDCLAVVVGWAEKRPDEGKPLVVKIMIEGMDMLHEHTSKRPLNGAKRQEVGMQLSHDSASNWRRQAVTSMTFGEKIPSNIYKNTVLWKCKQSEKDKILGITLIFNTV</sequence>
<evidence type="ECO:0000313" key="1">
    <source>
        <dbReference type="EMBL" id="CAI6373411.1"/>
    </source>
</evidence>
<dbReference type="EMBL" id="CARXXK010001096">
    <property type="protein sequence ID" value="CAI6373411.1"/>
    <property type="molecule type" value="Genomic_DNA"/>
</dbReference>
<protein>
    <submittedName>
        <fullName evidence="1">Uncharacterized protein</fullName>
    </submittedName>
</protein>
<gene>
    <name evidence="1" type="ORF">MEUPH1_LOCUS27167</name>
</gene>
<dbReference type="AlphaFoldDB" id="A0AAV0XZ78"/>
<comment type="caution">
    <text evidence="1">The sequence shown here is derived from an EMBL/GenBank/DDBJ whole genome shotgun (WGS) entry which is preliminary data.</text>
</comment>
<keyword evidence="2" id="KW-1185">Reference proteome</keyword>
<organism evidence="1 2">
    <name type="scientific">Macrosiphum euphorbiae</name>
    <name type="common">potato aphid</name>
    <dbReference type="NCBI Taxonomy" id="13131"/>
    <lineage>
        <taxon>Eukaryota</taxon>
        <taxon>Metazoa</taxon>
        <taxon>Ecdysozoa</taxon>
        <taxon>Arthropoda</taxon>
        <taxon>Hexapoda</taxon>
        <taxon>Insecta</taxon>
        <taxon>Pterygota</taxon>
        <taxon>Neoptera</taxon>
        <taxon>Paraneoptera</taxon>
        <taxon>Hemiptera</taxon>
        <taxon>Sternorrhyncha</taxon>
        <taxon>Aphidomorpha</taxon>
        <taxon>Aphidoidea</taxon>
        <taxon>Aphididae</taxon>
        <taxon>Macrosiphini</taxon>
        <taxon>Macrosiphum</taxon>
    </lineage>
</organism>
<proteinExistence type="predicted"/>
<accession>A0AAV0XZ78</accession>
<evidence type="ECO:0000313" key="2">
    <source>
        <dbReference type="Proteomes" id="UP001160148"/>
    </source>
</evidence>
<reference evidence="1 2" key="1">
    <citation type="submission" date="2023-01" db="EMBL/GenBank/DDBJ databases">
        <authorList>
            <person name="Whitehead M."/>
        </authorList>
    </citation>
    <scope>NUCLEOTIDE SEQUENCE [LARGE SCALE GENOMIC DNA]</scope>
</reference>